<dbReference type="PROSITE" id="PS00154">
    <property type="entry name" value="ATPASE_E1_E2"/>
    <property type="match status" value="1"/>
</dbReference>
<dbReference type="PRINTS" id="PR00119">
    <property type="entry name" value="CATATPASE"/>
</dbReference>
<keyword evidence="4" id="KW-0813">Transport</keyword>
<dbReference type="PANTHER" id="PTHR43294:SF21">
    <property type="entry name" value="CATION TRANSPORTING ATPASE"/>
    <property type="match status" value="1"/>
</dbReference>
<keyword evidence="6" id="KW-0597">Phosphoprotein</keyword>
<dbReference type="InterPro" id="IPR036412">
    <property type="entry name" value="HAD-like_sf"/>
</dbReference>
<dbReference type="InterPro" id="IPR008250">
    <property type="entry name" value="ATPase_P-typ_transduc_dom_A_sf"/>
</dbReference>
<dbReference type="GO" id="GO:0005524">
    <property type="term" value="F:ATP binding"/>
    <property type="evidence" value="ECO:0007669"/>
    <property type="project" value="UniProtKB-KW"/>
</dbReference>
<keyword evidence="7" id="KW-0109">Calcium transport</keyword>
<keyword evidence="11" id="KW-0106">Calcium</keyword>
<dbReference type="Pfam" id="PF00122">
    <property type="entry name" value="E1-E2_ATPase"/>
    <property type="match status" value="1"/>
</dbReference>
<evidence type="ECO:0000256" key="2">
    <source>
        <dbReference type="ARBA" id="ARBA00005675"/>
    </source>
</evidence>
<feature type="transmembrane region" description="Helical" evidence="18">
    <location>
        <begin position="56"/>
        <end position="76"/>
    </location>
</feature>
<dbReference type="GO" id="GO:0046872">
    <property type="term" value="F:metal ion binding"/>
    <property type="evidence" value="ECO:0007669"/>
    <property type="project" value="UniProtKB-KW"/>
</dbReference>
<dbReference type="SMART" id="SM00831">
    <property type="entry name" value="Cation_ATPase_N"/>
    <property type="match status" value="1"/>
</dbReference>
<dbReference type="GO" id="GO:0006883">
    <property type="term" value="P:intracellular sodium ion homeostasis"/>
    <property type="evidence" value="ECO:0007669"/>
    <property type="project" value="TreeGrafter"/>
</dbReference>
<dbReference type="Gene3D" id="3.40.1110.10">
    <property type="entry name" value="Calcium-transporting ATPase, cytoplasmic domain N"/>
    <property type="match status" value="1"/>
</dbReference>
<dbReference type="InterPro" id="IPR001757">
    <property type="entry name" value="P_typ_ATPase"/>
</dbReference>
<comment type="caution">
    <text evidence="20">The sequence shown here is derived from an EMBL/GenBank/DDBJ whole genome shotgun (WGS) entry which is preliminary data.</text>
</comment>
<evidence type="ECO:0000256" key="14">
    <source>
        <dbReference type="ARBA" id="ARBA00022989"/>
    </source>
</evidence>
<dbReference type="Gene3D" id="3.40.50.1000">
    <property type="entry name" value="HAD superfamily/HAD-like"/>
    <property type="match status" value="1"/>
</dbReference>
<dbReference type="GO" id="GO:1902600">
    <property type="term" value="P:proton transmembrane transport"/>
    <property type="evidence" value="ECO:0007669"/>
    <property type="project" value="TreeGrafter"/>
</dbReference>
<keyword evidence="8 18" id="KW-0812">Transmembrane</keyword>
<evidence type="ECO:0000256" key="15">
    <source>
        <dbReference type="ARBA" id="ARBA00023065"/>
    </source>
</evidence>
<dbReference type="Pfam" id="PF13246">
    <property type="entry name" value="Cation_ATPase"/>
    <property type="match status" value="1"/>
</dbReference>
<dbReference type="GO" id="GO:1990573">
    <property type="term" value="P:potassium ion import across plasma membrane"/>
    <property type="evidence" value="ECO:0007669"/>
    <property type="project" value="TreeGrafter"/>
</dbReference>
<dbReference type="InterPro" id="IPR018303">
    <property type="entry name" value="ATPase_P-typ_P_site"/>
</dbReference>
<feature type="transmembrane region" description="Helical" evidence="18">
    <location>
        <begin position="668"/>
        <end position="690"/>
    </location>
</feature>
<evidence type="ECO:0000256" key="12">
    <source>
        <dbReference type="ARBA" id="ARBA00022840"/>
    </source>
</evidence>
<keyword evidence="5" id="KW-1003">Cell membrane</keyword>
<feature type="domain" description="Cation-transporting P-type ATPase N-terminal" evidence="19">
    <location>
        <begin position="2"/>
        <end position="76"/>
    </location>
</feature>
<comment type="similarity">
    <text evidence="2">Belongs to the cation transport ATPase (P-type) (TC 3.A.3) family. Type IIA subfamily.</text>
</comment>
<dbReference type="FunFam" id="3.40.50.1000:FF:000028">
    <property type="entry name" value="Calcium-transporting P-type ATPase, putative"/>
    <property type="match status" value="1"/>
</dbReference>
<dbReference type="SFLD" id="SFLDS00003">
    <property type="entry name" value="Haloacid_Dehalogenase"/>
    <property type="match status" value="1"/>
</dbReference>
<dbReference type="OrthoDB" id="9813266at2"/>
<dbReference type="SFLD" id="SFLDG00002">
    <property type="entry name" value="C1.7:_P-type_atpase_like"/>
    <property type="match status" value="1"/>
</dbReference>
<evidence type="ECO:0000256" key="8">
    <source>
        <dbReference type="ARBA" id="ARBA00022692"/>
    </source>
</evidence>
<dbReference type="InterPro" id="IPR059000">
    <property type="entry name" value="ATPase_P-type_domA"/>
</dbReference>
<evidence type="ECO:0000256" key="13">
    <source>
        <dbReference type="ARBA" id="ARBA00022967"/>
    </source>
</evidence>
<keyword evidence="12" id="KW-0067">ATP-binding</keyword>
<feature type="transmembrane region" description="Helical" evidence="18">
    <location>
        <begin position="773"/>
        <end position="795"/>
    </location>
</feature>
<proteinExistence type="inferred from homology"/>
<keyword evidence="21" id="KW-1185">Reference proteome</keyword>
<dbReference type="SFLD" id="SFLDF00027">
    <property type="entry name" value="p-type_atpase"/>
    <property type="match status" value="1"/>
</dbReference>
<dbReference type="FunFam" id="3.40.50.1000:FF:000001">
    <property type="entry name" value="Phospholipid-transporting ATPase IC"/>
    <property type="match status" value="1"/>
</dbReference>
<evidence type="ECO:0000256" key="5">
    <source>
        <dbReference type="ARBA" id="ARBA00022475"/>
    </source>
</evidence>
<dbReference type="RefSeq" id="WP_036071581.1">
    <property type="nucleotide sequence ID" value="NZ_SNZK01000001.1"/>
</dbReference>
<dbReference type="EC" id="7.2.2.10" evidence="3"/>
<gene>
    <name evidence="20" type="ORF">DFP96_101675</name>
</gene>
<evidence type="ECO:0000256" key="17">
    <source>
        <dbReference type="ARBA" id="ARBA00048694"/>
    </source>
</evidence>
<dbReference type="InterPro" id="IPR023214">
    <property type="entry name" value="HAD_sf"/>
</dbReference>
<evidence type="ECO:0000256" key="3">
    <source>
        <dbReference type="ARBA" id="ARBA00012790"/>
    </source>
</evidence>
<dbReference type="SUPFAM" id="SSF81660">
    <property type="entry name" value="Metal cation-transporting ATPase, ATP-binding domain N"/>
    <property type="match status" value="1"/>
</dbReference>
<dbReference type="SUPFAM" id="SSF56784">
    <property type="entry name" value="HAD-like"/>
    <property type="match status" value="1"/>
</dbReference>
<accession>A0A4R6ZTE5</accession>
<evidence type="ECO:0000256" key="9">
    <source>
        <dbReference type="ARBA" id="ARBA00022723"/>
    </source>
</evidence>
<dbReference type="CDD" id="cd02089">
    <property type="entry name" value="P-type_ATPase_Ca_prok"/>
    <property type="match status" value="1"/>
</dbReference>
<comment type="catalytic activity">
    <reaction evidence="17">
        <text>Ca(2+)(in) + ATP + H2O = Ca(2+)(out) + ADP + phosphate + H(+)</text>
        <dbReference type="Rhea" id="RHEA:18105"/>
        <dbReference type="ChEBI" id="CHEBI:15377"/>
        <dbReference type="ChEBI" id="CHEBI:15378"/>
        <dbReference type="ChEBI" id="CHEBI:29108"/>
        <dbReference type="ChEBI" id="CHEBI:30616"/>
        <dbReference type="ChEBI" id="CHEBI:43474"/>
        <dbReference type="ChEBI" id="CHEBI:456216"/>
        <dbReference type="EC" id="7.2.2.10"/>
    </reaction>
</comment>
<evidence type="ECO:0000256" key="10">
    <source>
        <dbReference type="ARBA" id="ARBA00022741"/>
    </source>
</evidence>
<dbReference type="STRING" id="1265846.PROCOU_10176"/>
<feature type="transmembrane region" description="Helical" evidence="18">
    <location>
        <begin position="696"/>
        <end position="714"/>
    </location>
</feature>
<dbReference type="Pfam" id="PF00690">
    <property type="entry name" value="Cation_ATPase_N"/>
    <property type="match status" value="1"/>
</dbReference>
<dbReference type="InterPro" id="IPR044492">
    <property type="entry name" value="P_typ_ATPase_HD_dom"/>
</dbReference>
<keyword evidence="16 18" id="KW-0472">Membrane</keyword>
<dbReference type="Proteomes" id="UP000295558">
    <property type="component" value="Unassembled WGS sequence"/>
</dbReference>
<dbReference type="EMBL" id="SNZK01000001">
    <property type="protein sequence ID" value="TDR55732.1"/>
    <property type="molecule type" value="Genomic_DNA"/>
</dbReference>
<reference evidence="20 21" key="1">
    <citation type="submission" date="2019-03" db="EMBL/GenBank/DDBJ databases">
        <title>Genomic Encyclopedia of Type Strains, Phase III (KMG-III): the genomes of soil and plant-associated and newly described type strains.</title>
        <authorList>
            <person name="Whitman W."/>
        </authorList>
    </citation>
    <scope>NUCLEOTIDE SEQUENCE [LARGE SCALE GENOMIC DNA]</scope>
    <source>
        <strain evidence="20 21">CECT 7972</strain>
    </source>
</reference>
<protein>
    <recommendedName>
        <fullName evidence="3">P-type Ca(2+) transporter</fullName>
        <ecNumber evidence="3">7.2.2.10</ecNumber>
    </recommendedName>
</protein>
<dbReference type="GO" id="GO:0005388">
    <property type="term" value="F:P-type calcium transporter activity"/>
    <property type="evidence" value="ECO:0007669"/>
    <property type="project" value="UniProtKB-EC"/>
</dbReference>
<dbReference type="InterPro" id="IPR050510">
    <property type="entry name" value="Cation_transp_ATPase_P-type"/>
</dbReference>
<dbReference type="GO" id="GO:0036376">
    <property type="term" value="P:sodium ion export across plasma membrane"/>
    <property type="evidence" value="ECO:0007669"/>
    <property type="project" value="TreeGrafter"/>
</dbReference>
<name>A0A4R6ZTE5_9LIST</name>
<dbReference type="GO" id="GO:0030007">
    <property type="term" value="P:intracellular potassium ion homeostasis"/>
    <property type="evidence" value="ECO:0007669"/>
    <property type="project" value="TreeGrafter"/>
</dbReference>
<keyword evidence="14 18" id="KW-1133">Transmembrane helix</keyword>
<feature type="transmembrane region" description="Helical" evidence="18">
    <location>
        <begin position="815"/>
        <end position="839"/>
    </location>
</feature>
<keyword evidence="10" id="KW-0547">Nucleotide-binding</keyword>
<dbReference type="AlphaFoldDB" id="A0A4R6ZTE5"/>
<dbReference type="NCBIfam" id="TIGR01494">
    <property type="entry name" value="ATPase_P-type"/>
    <property type="match status" value="3"/>
</dbReference>
<feature type="transmembrane region" description="Helical" evidence="18">
    <location>
        <begin position="82"/>
        <end position="101"/>
    </location>
</feature>
<keyword evidence="15" id="KW-0406">Ion transport</keyword>
<evidence type="ECO:0000256" key="1">
    <source>
        <dbReference type="ARBA" id="ARBA00004651"/>
    </source>
</evidence>
<comment type="subcellular location">
    <subcellularLocation>
        <location evidence="1">Cell membrane</location>
        <topology evidence="1">Multi-pass membrane protein</topology>
    </subcellularLocation>
</comment>
<dbReference type="Pfam" id="PF00689">
    <property type="entry name" value="Cation_ATPase_C"/>
    <property type="match status" value="1"/>
</dbReference>
<dbReference type="FunFam" id="2.70.150.10:FF:000016">
    <property type="entry name" value="Calcium-transporting P-type ATPase putative"/>
    <property type="match status" value="1"/>
</dbReference>
<feature type="transmembrane region" description="Helical" evidence="18">
    <location>
        <begin position="250"/>
        <end position="269"/>
    </location>
</feature>
<evidence type="ECO:0000256" key="6">
    <source>
        <dbReference type="ARBA" id="ARBA00022553"/>
    </source>
</evidence>
<feature type="transmembrane region" description="Helical" evidence="18">
    <location>
        <begin position="845"/>
        <end position="864"/>
    </location>
</feature>
<evidence type="ECO:0000256" key="11">
    <source>
        <dbReference type="ARBA" id="ARBA00022837"/>
    </source>
</evidence>
<dbReference type="Gene3D" id="2.70.150.10">
    <property type="entry name" value="Calcium-transporting ATPase, cytoplasmic transduction domain A"/>
    <property type="match status" value="1"/>
</dbReference>
<organism evidence="20 21">
    <name type="scientific">Listeria rocourtiae</name>
    <dbReference type="NCBI Taxonomy" id="647910"/>
    <lineage>
        <taxon>Bacteria</taxon>
        <taxon>Bacillati</taxon>
        <taxon>Bacillota</taxon>
        <taxon>Bacilli</taxon>
        <taxon>Bacillales</taxon>
        <taxon>Listeriaceae</taxon>
        <taxon>Listeria</taxon>
    </lineage>
</organism>
<keyword evidence="13" id="KW-1278">Translocase</keyword>
<dbReference type="InterPro" id="IPR004014">
    <property type="entry name" value="ATPase_P-typ_cation-transptr_N"/>
</dbReference>
<keyword evidence="9" id="KW-0479">Metal-binding</keyword>
<feature type="transmembrane region" description="Helical" evidence="18">
    <location>
        <begin position="735"/>
        <end position="761"/>
    </location>
</feature>
<evidence type="ECO:0000313" key="21">
    <source>
        <dbReference type="Proteomes" id="UP000295558"/>
    </source>
</evidence>
<dbReference type="Gene3D" id="1.20.1110.10">
    <property type="entry name" value="Calcium-transporting ATPase, transmembrane domain"/>
    <property type="match status" value="1"/>
</dbReference>
<evidence type="ECO:0000313" key="20">
    <source>
        <dbReference type="EMBL" id="TDR55732.1"/>
    </source>
</evidence>
<dbReference type="InterPro" id="IPR006068">
    <property type="entry name" value="ATPase_P-typ_cation-transptr_C"/>
</dbReference>
<evidence type="ECO:0000259" key="19">
    <source>
        <dbReference type="SMART" id="SM00831"/>
    </source>
</evidence>
<feature type="transmembrane region" description="Helical" evidence="18">
    <location>
        <begin position="275"/>
        <end position="301"/>
    </location>
</feature>
<evidence type="ECO:0000256" key="18">
    <source>
        <dbReference type="SAM" id="Phobius"/>
    </source>
</evidence>
<dbReference type="InterPro" id="IPR023298">
    <property type="entry name" value="ATPase_P-typ_TM_dom_sf"/>
</dbReference>
<dbReference type="PRINTS" id="PR00120">
    <property type="entry name" value="HATPASE"/>
</dbReference>
<dbReference type="GO" id="GO:0005886">
    <property type="term" value="C:plasma membrane"/>
    <property type="evidence" value="ECO:0007669"/>
    <property type="project" value="UniProtKB-SubCell"/>
</dbReference>
<dbReference type="InterPro" id="IPR023299">
    <property type="entry name" value="ATPase_P-typ_cyto_dom_N"/>
</dbReference>
<dbReference type="GO" id="GO:0016887">
    <property type="term" value="F:ATP hydrolysis activity"/>
    <property type="evidence" value="ECO:0007669"/>
    <property type="project" value="InterPro"/>
</dbReference>
<evidence type="ECO:0000256" key="16">
    <source>
        <dbReference type="ARBA" id="ARBA00023136"/>
    </source>
</evidence>
<dbReference type="SUPFAM" id="SSF81653">
    <property type="entry name" value="Calcium ATPase, transduction domain A"/>
    <property type="match status" value="1"/>
</dbReference>
<dbReference type="SUPFAM" id="SSF81665">
    <property type="entry name" value="Calcium ATPase, transmembrane domain M"/>
    <property type="match status" value="1"/>
</dbReference>
<evidence type="ECO:0000256" key="7">
    <source>
        <dbReference type="ARBA" id="ARBA00022568"/>
    </source>
</evidence>
<sequence length="880" mass="95823">MKWMEKEIQAIYTALHTSAEKGLTSATVSKKKAEFGPNKFEEGQKETLLAKIGHHLLEITTIILLVAAAISLYLAITTGYGYPKVIVILAIVVLNMVLGIYQENNAERALEALQNMNAHMTLVIRDGVKREIDATELLPGDVIELSAGDMIPADARIIESSSLQVEESALTGESLPVEKDANAIVTDKAPLGDRFNMLFSGCLVTGGRARAVIVETGMRTEMGKIASLINATKKTETPLQKRLKELAKRLSVVALIAGVLVFGIGLWHGETIIEMLMIAVSLAVAAVPETLPVIVTITLAYGVQNMVKKNTIIRRIPAVETIGNTSVICSDKTGTLTQNKMRIQQIWSVGVTPKSADETFDAQENELLEMLSLSNNATIEFTDDVETIIGDPTESSIIRLLNEKGLVKADLEQKSPRVFELPFDSERKLMTTIHEVDGGFLSITKGAFDRIPVAFSDELLEQARDIHDRFAEKALRVISVGYKRYAEMPEDLTAEALEHDLTFAGMVGMIDPPRPESKRAVSEAKRAGIKTVMITGDHIVTASAIAREIGILEDGDKSITGAELAEMSQEELERTVRNYAVYARVSPEDKIRIVQAWQKNGEVVTMTGDGVNDAPALKAADVGAAMGITGTDVSKNAADMVITDDNFATIVDAVSEGRTAYENIRKTIYFLLSTNFSQIFIMFIAITLGWGAPVVAVQLLLINVVADGIPGFCLSREKADANVMDRAPMKKNSGIFANGLGAKVATQAVVFTVVTLIGFYIGRFVDINAEIGASAEVGMTMAFVILAWSSVSHIFNVRSDDSIFKIGFLSNKPLFFSAMLSMVIILLMVLIPPVANMFYLVPISLTHWLLAFGLSVFPLVFVEIQKAVKNRKQKGDEKYA</sequence>
<evidence type="ECO:0000256" key="4">
    <source>
        <dbReference type="ARBA" id="ARBA00022448"/>
    </source>
</evidence>
<dbReference type="PANTHER" id="PTHR43294">
    <property type="entry name" value="SODIUM/POTASSIUM-TRANSPORTING ATPASE SUBUNIT ALPHA"/>
    <property type="match status" value="1"/>
</dbReference>
<dbReference type="GO" id="GO:0005391">
    <property type="term" value="F:P-type sodium:potassium-exchanging transporter activity"/>
    <property type="evidence" value="ECO:0007669"/>
    <property type="project" value="TreeGrafter"/>
</dbReference>